<sequence>MTHKLYQQTDVSRSIQLLTILVFIGALARAGRSHCLRPHQLRHSHCHCNRSLGNHCICVKRHPWIHLLIEEILPRYKPGTNHPSSNATSLGPSQRFQWPRDAPVNPTVSHRQQSRGSCWSCPM</sequence>
<name>A0A2T4AV60_TRIHA</name>
<feature type="compositionally biased region" description="Polar residues" evidence="1">
    <location>
        <begin position="81"/>
        <end position="96"/>
    </location>
</feature>
<accession>A0A2T4AV60</accession>
<reference evidence="2 3" key="1">
    <citation type="submission" date="2016-07" db="EMBL/GenBank/DDBJ databases">
        <title>Multiple horizontal gene transfer events from other fungi enriched the ability of initially mycotrophic Trichoderma (Ascomycota) to feed on dead plant biomass.</title>
        <authorList>
            <consortium name="DOE Joint Genome Institute"/>
            <person name="Aerts A."/>
            <person name="Atanasova L."/>
            <person name="Chenthamara K."/>
            <person name="Zhang J."/>
            <person name="Grujic M."/>
            <person name="Henrissat B."/>
            <person name="Kuo A."/>
            <person name="Salamov A."/>
            <person name="Lipzen A."/>
            <person name="Labutti K."/>
            <person name="Barry K."/>
            <person name="Miao Y."/>
            <person name="Rahimi M.J."/>
            <person name="Shen Q."/>
            <person name="Grigoriev I.V."/>
            <person name="Kubicek C.P."/>
            <person name="Druzhinina I.S."/>
        </authorList>
    </citation>
    <scope>NUCLEOTIDE SEQUENCE [LARGE SCALE GENOMIC DNA]</scope>
    <source>
        <strain evidence="2 3">CBS 226.95</strain>
    </source>
</reference>
<dbReference type="EMBL" id="KZ679675">
    <property type="protein sequence ID" value="PTB60952.1"/>
    <property type="molecule type" value="Genomic_DNA"/>
</dbReference>
<evidence type="ECO:0000256" key="1">
    <source>
        <dbReference type="SAM" id="MobiDB-lite"/>
    </source>
</evidence>
<dbReference type="AlphaFoldDB" id="A0A2T4AV60"/>
<feature type="region of interest" description="Disordered" evidence="1">
    <location>
        <begin position="79"/>
        <end position="123"/>
    </location>
</feature>
<dbReference type="Proteomes" id="UP000241690">
    <property type="component" value="Unassembled WGS sequence"/>
</dbReference>
<protein>
    <submittedName>
        <fullName evidence="2">Uncharacterized protein</fullName>
    </submittedName>
</protein>
<keyword evidence="3" id="KW-1185">Reference proteome</keyword>
<gene>
    <name evidence="2" type="ORF">M431DRAFT_200757</name>
</gene>
<organism evidence="2 3">
    <name type="scientific">Trichoderma harzianum CBS 226.95</name>
    <dbReference type="NCBI Taxonomy" id="983964"/>
    <lineage>
        <taxon>Eukaryota</taxon>
        <taxon>Fungi</taxon>
        <taxon>Dikarya</taxon>
        <taxon>Ascomycota</taxon>
        <taxon>Pezizomycotina</taxon>
        <taxon>Sordariomycetes</taxon>
        <taxon>Hypocreomycetidae</taxon>
        <taxon>Hypocreales</taxon>
        <taxon>Hypocreaceae</taxon>
        <taxon>Trichoderma</taxon>
    </lineage>
</organism>
<evidence type="ECO:0000313" key="3">
    <source>
        <dbReference type="Proteomes" id="UP000241690"/>
    </source>
</evidence>
<dbReference type="RefSeq" id="XP_024780629.1">
    <property type="nucleotide sequence ID" value="XM_024913318.1"/>
</dbReference>
<feature type="compositionally biased region" description="Polar residues" evidence="1">
    <location>
        <begin position="106"/>
        <end position="117"/>
    </location>
</feature>
<dbReference type="GeneID" id="36621879"/>
<proteinExistence type="predicted"/>
<evidence type="ECO:0000313" key="2">
    <source>
        <dbReference type="EMBL" id="PTB60952.1"/>
    </source>
</evidence>